<dbReference type="SUPFAM" id="SSF56112">
    <property type="entry name" value="Protein kinase-like (PK-like)"/>
    <property type="match status" value="1"/>
</dbReference>
<evidence type="ECO:0008006" key="3">
    <source>
        <dbReference type="Google" id="ProtNLM"/>
    </source>
</evidence>
<comment type="caution">
    <text evidence="1">The sequence shown here is derived from an EMBL/GenBank/DDBJ whole genome shotgun (WGS) entry which is preliminary data.</text>
</comment>
<organism evidence="1 2">
    <name type="scientific">Oscillibacter valericigenes</name>
    <dbReference type="NCBI Taxonomy" id="351091"/>
    <lineage>
        <taxon>Bacteria</taxon>
        <taxon>Bacillati</taxon>
        <taxon>Bacillota</taxon>
        <taxon>Clostridia</taxon>
        <taxon>Eubacteriales</taxon>
        <taxon>Oscillospiraceae</taxon>
        <taxon>Oscillibacter</taxon>
    </lineage>
</organism>
<dbReference type="Gene3D" id="3.30.200.20">
    <property type="entry name" value="Phosphorylase Kinase, domain 1"/>
    <property type="match status" value="1"/>
</dbReference>
<dbReference type="InterPro" id="IPR011009">
    <property type="entry name" value="Kinase-like_dom_sf"/>
</dbReference>
<keyword evidence="2" id="KW-1185">Reference proteome</keyword>
<protein>
    <recommendedName>
        <fullName evidence="3">Aminoglycoside phosphotransferase domain-containing protein</fullName>
    </recommendedName>
</protein>
<dbReference type="RefSeq" id="WP_204805874.1">
    <property type="nucleotide sequence ID" value="NZ_JACSNX010000055.1"/>
</dbReference>
<gene>
    <name evidence="1" type="ORF">H9X91_14015</name>
</gene>
<dbReference type="EMBL" id="JACSNX010000055">
    <property type="protein sequence ID" value="MBM6852538.1"/>
    <property type="molecule type" value="Genomic_DNA"/>
</dbReference>
<feature type="non-terminal residue" evidence="1">
    <location>
        <position position="92"/>
    </location>
</feature>
<accession>A0ABS2FYJ2</accession>
<evidence type="ECO:0000313" key="1">
    <source>
        <dbReference type="EMBL" id="MBM6852538.1"/>
    </source>
</evidence>
<dbReference type="Proteomes" id="UP000719500">
    <property type="component" value="Unassembled WGS sequence"/>
</dbReference>
<proteinExistence type="predicted"/>
<evidence type="ECO:0000313" key="2">
    <source>
        <dbReference type="Proteomes" id="UP000719500"/>
    </source>
</evidence>
<reference evidence="1 2" key="1">
    <citation type="journal article" date="2021" name="Sci. Rep.">
        <title>The distribution of antibiotic resistance genes in chicken gut microbiota commensals.</title>
        <authorList>
            <person name="Juricova H."/>
            <person name="Matiasovicova J."/>
            <person name="Kubasova T."/>
            <person name="Cejkova D."/>
            <person name="Rychlik I."/>
        </authorList>
    </citation>
    <scope>NUCLEOTIDE SEQUENCE [LARGE SCALE GENOMIC DNA]</scope>
    <source>
        <strain evidence="1 2">An411</strain>
    </source>
</reference>
<sequence>MGEREQFLKEYQEQVLDTLTLPPEWSVRYTVQSCLKDGERQVYLLRDQAGRQAVLKTQPAGREDTLRQEYDLLRELHHRQIPRPLDYLGWEG</sequence>
<name>A0ABS2FYJ2_9FIRM</name>